<sequence length="92" mass="10140">MKDATSTASCCRIKGDDQGVEVTVRTSKVRLESSLRRSNKSNAFAASARLLVDFTLLQDSRRTSNKPERSFGHCGNRTCPVSSVNSEFDLKL</sequence>
<dbReference type="OrthoDB" id="10340909at2759"/>
<keyword evidence="2" id="KW-1185">Reference proteome</keyword>
<dbReference type="Proteomes" id="UP000887013">
    <property type="component" value="Unassembled WGS sequence"/>
</dbReference>
<comment type="caution">
    <text evidence="1">The sequence shown here is derived from an EMBL/GenBank/DDBJ whole genome shotgun (WGS) entry which is preliminary data.</text>
</comment>
<accession>A0A8X6NSA8</accession>
<protein>
    <submittedName>
        <fullName evidence="1">Uncharacterized protein</fullName>
    </submittedName>
</protein>
<evidence type="ECO:0000313" key="2">
    <source>
        <dbReference type="Proteomes" id="UP000887013"/>
    </source>
</evidence>
<dbReference type="AlphaFoldDB" id="A0A8X6NSA8"/>
<organism evidence="1 2">
    <name type="scientific">Nephila pilipes</name>
    <name type="common">Giant wood spider</name>
    <name type="synonym">Nephila maculata</name>
    <dbReference type="NCBI Taxonomy" id="299642"/>
    <lineage>
        <taxon>Eukaryota</taxon>
        <taxon>Metazoa</taxon>
        <taxon>Ecdysozoa</taxon>
        <taxon>Arthropoda</taxon>
        <taxon>Chelicerata</taxon>
        <taxon>Arachnida</taxon>
        <taxon>Araneae</taxon>
        <taxon>Araneomorphae</taxon>
        <taxon>Entelegynae</taxon>
        <taxon>Araneoidea</taxon>
        <taxon>Nephilidae</taxon>
        <taxon>Nephila</taxon>
    </lineage>
</organism>
<gene>
    <name evidence="1" type="ORF">NPIL_101251</name>
</gene>
<evidence type="ECO:0000313" key="1">
    <source>
        <dbReference type="EMBL" id="GFT28196.1"/>
    </source>
</evidence>
<dbReference type="EMBL" id="BMAW01060826">
    <property type="protein sequence ID" value="GFT28196.1"/>
    <property type="molecule type" value="Genomic_DNA"/>
</dbReference>
<reference evidence="1" key="1">
    <citation type="submission" date="2020-08" db="EMBL/GenBank/DDBJ databases">
        <title>Multicomponent nature underlies the extraordinary mechanical properties of spider dragline silk.</title>
        <authorList>
            <person name="Kono N."/>
            <person name="Nakamura H."/>
            <person name="Mori M."/>
            <person name="Yoshida Y."/>
            <person name="Ohtoshi R."/>
            <person name="Malay A.D."/>
            <person name="Moran D.A.P."/>
            <person name="Tomita M."/>
            <person name="Numata K."/>
            <person name="Arakawa K."/>
        </authorList>
    </citation>
    <scope>NUCLEOTIDE SEQUENCE</scope>
</reference>
<proteinExistence type="predicted"/>
<name>A0A8X6NSA8_NEPPI</name>